<keyword evidence="3" id="KW-0804">Transcription</keyword>
<feature type="domain" description="HTH araC/xylS-type" evidence="4">
    <location>
        <begin position="173"/>
        <end position="268"/>
    </location>
</feature>
<dbReference type="InterPro" id="IPR009057">
    <property type="entry name" value="Homeodomain-like_sf"/>
</dbReference>
<proteinExistence type="predicted"/>
<dbReference type="Pfam" id="PF22200">
    <property type="entry name" value="ExsA_N"/>
    <property type="match status" value="1"/>
</dbReference>
<comment type="caution">
    <text evidence="5">The sequence shown here is derived from an EMBL/GenBank/DDBJ whole genome shotgun (WGS) entry which is preliminary data.</text>
</comment>
<evidence type="ECO:0000256" key="2">
    <source>
        <dbReference type="ARBA" id="ARBA00023125"/>
    </source>
</evidence>
<evidence type="ECO:0000313" key="5">
    <source>
        <dbReference type="EMBL" id="MBB6128672.1"/>
    </source>
</evidence>
<dbReference type="InterPro" id="IPR018060">
    <property type="entry name" value="HTH_AraC"/>
</dbReference>
<evidence type="ECO:0000256" key="3">
    <source>
        <dbReference type="ARBA" id="ARBA00023163"/>
    </source>
</evidence>
<name>A0A841JEE3_9SPHI</name>
<sequence>MLKENQLSQQSEIHYSCYYTRSRGGEQFIPEHAFSFQISGDLTLTDANKVYHSGPGDFRLSRRNQLVKFLKQPPPGGEFKSVSIFLDQQTLRNFSMEYGYKAQKQYEGDSIIILKPNLLYKSFMDSLQPYEHLQQPADKNLLSLKLREAILILLQGNPELKDVLFDFSEPGKIDLEGFMNKNFHFNVQLKRFAYLTGRSLATFKRDFEKIFHITPSRWLQQKRLQEAHYQIKEQGKAPSDVYLELGFEDLSHFSYAFKKTFGIAPSRV</sequence>
<evidence type="ECO:0000259" key="4">
    <source>
        <dbReference type="PROSITE" id="PS01124"/>
    </source>
</evidence>
<keyword evidence="1" id="KW-0805">Transcription regulation</keyword>
<dbReference type="GO" id="GO:0003700">
    <property type="term" value="F:DNA-binding transcription factor activity"/>
    <property type="evidence" value="ECO:0007669"/>
    <property type="project" value="InterPro"/>
</dbReference>
<reference evidence="5 6" key="1">
    <citation type="submission" date="2020-08" db="EMBL/GenBank/DDBJ databases">
        <title>Genomic Encyclopedia of Type Strains, Phase IV (KMG-V): Genome sequencing to study the core and pangenomes of soil and plant-associated prokaryotes.</title>
        <authorList>
            <person name="Whitman W."/>
        </authorList>
    </citation>
    <scope>NUCLEOTIDE SEQUENCE [LARGE SCALE GENOMIC DNA]</scope>
    <source>
        <strain evidence="5 6">MP601</strain>
    </source>
</reference>
<dbReference type="PROSITE" id="PS01124">
    <property type="entry name" value="HTH_ARAC_FAMILY_2"/>
    <property type="match status" value="1"/>
</dbReference>
<dbReference type="Proteomes" id="UP000548326">
    <property type="component" value="Unassembled WGS sequence"/>
</dbReference>
<dbReference type="RefSeq" id="WP_183588068.1">
    <property type="nucleotide sequence ID" value="NZ_JACHCA010000006.1"/>
</dbReference>
<evidence type="ECO:0000256" key="1">
    <source>
        <dbReference type="ARBA" id="ARBA00023015"/>
    </source>
</evidence>
<gene>
    <name evidence="5" type="ORF">HDF22_002793</name>
</gene>
<dbReference type="GO" id="GO:0043565">
    <property type="term" value="F:sequence-specific DNA binding"/>
    <property type="evidence" value="ECO:0007669"/>
    <property type="project" value="InterPro"/>
</dbReference>
<organism evidence="5 6">
    <name type="scientific">Mucilaginibacter lappiensis</name>
    <dbReference type="NCBI Taxonomy" id="354630"/>
    <lineage>
        <taxon>Bacteria</taxon>
        <taxon>Pseudomonadati</taxon>
        <taxon>Bacteroidota</taxon>
        <taxon>Sphingobacteriia</taxon>
        <taxon>Sphingobacteriales</taxon>
        <taxon>Sphingobacteriaceae</taxon>
        <taxon>Mucilaginibacter</taxon>
    </lineage>
</organism>
<dbReference type="InterPro" id="IPR050204">
    <property type="entry name" value="AraC_XylS_family_regulators"/>
</dbReference>
<accession>A0A841JEE3</accession>
<evidence type="ECO:0000313" key="6">
    <source>
        <dbReference type="Proteomes" id="UP000548326"/>
    </source>
</evidence>
<dbReference type="EMBL" id="JACHCA010000006">
    <property type="protein sequence ID" value="MBB6128672.1"/>
    <property type="molecule type" value="Genomic_DNA"/>
</dbReference>
<protein>
    <submittedName>
        <fullName evidence="5">AraC-like DNA-binding protein</fullName>
    </submittedName>
</protein>
<dbReference type="Pfam" id="PF12833">
    <property type="entry name" value="HTH_18"/>
    <property type="match status" value="1"/>
</dbReference>
<dbReference type="SMART" id="SM00342">
    <property type="entry name" value="HTH_ARAC"/>
    <property type="match status" value="1"/>
</dbReference>
<dbReference type="PANTHER" id="PTHR46796">
    <property type="entry name" value="HTH-TYPE TRANSCRIPTIONAL ACTIVATOR RHAS-RELATED"/>
    <property type="match status" value="1"/>
</dbReference>
<keyword evidence="2 5" id="KW-0238">DNA-binding</keyword>
<dbReference type="Gene3D" id="1.10.10.60">
    <property type="entry name" value="Homeodomain-like"/>
    <property type="match status" value="1"/>
</dbReference>
<dbReference type="InterPro" id="IPR054015">
    <property type="entry name" value="ExsA-like_N"/>
</dbReference>
<dbReference type="SUPFAM" id="SSF46689">
    <property type="entry name" value="Homeodomain-like"/>
    <property type="match status" value="1"/>
</dbReference>
<dbReference type="AlphaFoldDB" id="A0A841JEE3"/>